<dbReference type="SUPFAM" id="SSF51182">
    <property type="entry name" value="RmlC-like cupins"/>
    <property type="match status" value="1"/>
</dbReference>
<evidence type="ECO:0000259" key="2">
    <source>
        <dbReference type="Pfam" id="PF02311"/>
    </source>
</evidence>
<dbReference type="GO" id="GO:0006355">
    <property type="term" value="P:regulation of DNA-templated transcription"/>
    <property type="evidence" value="ECO:0007669"/>
    <property type="project" value="InterPro"/>
</dbReference>
<gene>
    <name evidence="3" type="ORF">B0I32_11514</name>
</gene>
<dbReference type="Gene3D" id="2.60.120.10">
    <property type="entry name" value="Jelly Rolls"/>
    <property type="match status" value="1"/>
</dbReference>
<protein>
    <submittedName>
        <fullName evidence="3">Quercetin dioxygenase-like cupin family protein</fullName>
    </submittedName>
</protein>
<keyword evidence="1" id="KW-0238">DNA-binding</keyword>
<name>A0A2T0MRR5_9ACTN</name>
<dbReference type="Pfam" id="PF02311">
    <property type="entry name" value="AraC_binding"/>
    <property type="match status" value="1"/>
</dbReference>
<keyword evidence="3" id="KW-0223">Dioxygenase</keyword>
<dbReference type="InterPro" id="IPR003313">
    <property type="entry name" value="AraC-bd"/>
</dbReference>
<reference evidence="3 4" key="1">
    <citation type="submission" date="2018-03" db="EMBL/GenBank/DDBJ databases">
        <title>Genomic Encyclopedia of Type Strains, Phase III (KMG-III): the genomes of soil and plant-associated and newly described type strains.</title>
        <authorList>
            <person name="Whitman W."/>
        </authorList>
    </citation>
    <scope>NUCLEOTIDE SEQUENCE [LARGE SCALE GENOMIC DNA]</scope>
    <source>
        <strain evidence="3 4">CGMCC 4.7104</strain>
    </source>
</reference>
<proteinExistence type="predicted"/>
<dbReference type="InterPro" id="IPR014710">
    <property type="entry name" value="RmlC-like_jellyroll"/>
</dbReference>
<keyword evidence="3" id="KW-0560">Oxidoreductase</keyword>
<dbReference type="AlphaFoldDB" id="A0A2T0MRR5"/>
<dbReference type="GO" id="GO:0051213">
    <property type="term" value="F:dioxygenase activity"/>
    <property type="evidence" value="ECO:0007669"/>
    <property type="project" value="UniProtKB-KW"/>
</dbReference>
<dbReference type="GO" id="GO:0003677">
    <property type="term" value="F:DNA binding"/>
    <property type="evidence" value="ECO:0007669"/>
    <property type="project" value="UniProtKB-KW"/>
</dbReference>
<organism evidence="3 4">
    <name type="scientific">Nonomuraea fuscirosea</name>
    <dbReference type="NCBI Taxonomy" id="1291556"/>
    <lineage>
        <taxon>Bacteria</taxon>
        <taxon>Bacillati</taxon>
        <taxon>Actinomycetota</taxon>
        <taxon>Actinomycetes</taxon>
        <taxon>Streptosporangiales</taxon>
        <taxon>Streptosporangiaceae</taxon>
        <taxon>Nonomuraea</taxon>
    </lineage>
</organism>
<evidence type="ECO:0000313" key="4">
    <source>
        <dbReference type="Proteomes" id="UP000238312"/>
    </source>
</evidence>
<sequence length="148" mass="15531">MSVVPESVVPGSFVSGTEARRIETPNGVMTTLASPTQGRAGQAVWRVDAKPGMVGPVHAFDTELVWTWLSGAAVVRLGGERYEVGPGDTMVLPADVSRQMYADPEHGFVSVVVASAGARVYNPGGVSDPDACALAPKATERLVPLWAR</sequence>
<dbReference type="InterPro" id="IPR011051">
    <property type="entry name" value="RmlC_Cupin_sf"/>
</dbReference>
<dbReference type="EMBL" id="PVNG01000015">
    <property type="protein sequence ID" value="PRX61160.1"/>
    <property type="molecule type" value="Genomic_DNA"/>
</dbReference>
<dbReference type="RefSeq" id="WP_181307975.1">
    <property type="nucleotide sequence ID" value="NZ_PVNG01000015.1"/>
</dbReference>
<comment type="caution">
    <text evidence="3">The sequence shown here is derived from an EMBL/GenBank/DDBJ whole genome shotgun (WGS) entry which is preliminary data.</text>
</comment>
<keyword evidence="4" id="KW-1185">Reference proteome</keyword>
<dbReference type="Proteomes" id="UP000238312">
    <property type="component" value="Unassembled WGS sequence"/>
</dbReference>
<feature type="domain" description="AraC-type arabinose-binding/dimerisation" evidence="2">
    <location>
        <begin position="56"/>
        <end position="109"/>
    </location>
</feature>
<accession>A0A2T0MRR5</accession>
<evidence type="ECO:0000256" key="1">
    <source>
        <dbReference type="ARBA" id="ARBA00023125"/>
    </source>
</evidence>
<evidence type="ECO:0000313" key="3">
    <source>
        <dbReference type="EMBL" id="PRX61160.1"/>
    </source>
</evidence>